<accession>A0AA40G316</accession>
<evidence type="ECO:0000256" key="1">
    <source>
        <dbReference type="SAM" id="MobiDB-lite"/>
    </source>
</evidence>
<dbReference type="AlphaFoldDB" id="A0AA40G316"/>
<gene>
    <name evidence="2" type="ORF">K0M31_019759</name>
</gene>
<evidence type="ECO:0000313" key="2">
    <source>
        <dbReference type="EMBL" id="KAK1130075.1"/>
    </source>
</evidence>
<comment type="caution">
    <text evidence="2">The sequence shown here is derived from an EMBL/GenBank/DDBJ whole genome shotgun (WGS) entry which is preliminary data.</text>
</comment>
<protein>
    <submittedName>
        <fullName evidence="2">Uncharacterized protein</fullName>
    </submittedName>
</protein>
<keyword evidence="3" id="KW-1185">Reference proteome</keyword>
<name>A0AA40G316_9HYME</name>
<sequence>MRISSGCDQYTRYRRTYALGRDEASPFESTPQLQSGISHGRESYEPAPTMHRAAFHGCWKHRINIVSLTCKDFAAVLFNYARFVGLGLSQLRRPPRRDDAAAGGGGGGGGGGGCFKGIGAERCEVGPGEISESRR</sequence>
<dbReference type="Proteomes" id="UP001177670">
    <property type="component" value="Unassembled WGS sequence"/>
</dbReference>
<reference evidence="2" key="1">
    <citation type="submission" date="2021-10" db="EMBL/GenBank/DDBJ databases">
        <title>Melipona bicolor Genome sequencing and assembly.</title>
        <authorList>
            <person name="Araujo N.S."/>
            <person name="Arias M.C."/>
        </authorList>
    </citation>
    <scope>NUCLEOTIDE SEQUENCE</scope>
    <source>
        <strain evidence="2">USP_2M_L1-L4_2017</strain>
        <tissue evidence="2">Whole body</tissue>
    </source>
</reference>
<evidence type="ECO:0000313" key="3">
    <source>
        <dbReference type="Proteomes" id="UP001177670"/>
    </source>
</evidence>
<feature type="compositionally biased region" description="Polar residues" evidence="1">
    <location>
        <begin position="27"/>
        <end position="37"/>
    </location>
</feature>
<proteinExistence type="predicted"/>
<organism evidence="2 3">
    <name type="scientific">Melipona bicolor</name>
    <dbReference type="NCBI Taxonomy" id="60889"/>
    <lineage>
        <taxon>Eukaryota</taxon>
        <taxon>Metazoa</taxon>
        <taxon>Ecdysozoa</taxon>
        <taxon>Arthropoda</taxon>
        <taxon>Hexapoda</taxon>
        <taxon>Insecta</taxon>
        <taxon>Pterygota</taxon>
        <taxon>Neoptera</taxon>
        <taxon>Endopterygota</taxon>
        <taxon>Hymenoptera</taxon>
        <taxon>Apocrita</taxon>
        <taxon>Aculeata</taxon>
        <taxon>Apoidea</taxon>
        <taxon>Anthophila</taxon>
        <taxon>Apidae</taxon>
        <taxon>Melipona</taxon>
    </lineage>
</organism>
<dbReference type="EMBL" id="JAHYIQ010000008">
    <property type="protein sequence ID" value="KAK1130075.1"/>
    <property type="molecule type" value="Genomic_DNA"/>
</dbReference>
<feature type="region of interest" description="Disordered" evidence="1">
    <location>
        <begin position="24"/>
        <end position="45"/>
    </location>
</feature>